<sequence length="464" mass="52879">MMSNVIKNPISNLLLQMKLAFLLSILLVCSVSGFSAENSKKSDIQKISKERLETEQTLKLLQKQVDEYEAKFSEASESEKKSIETLKNLSTQLLLYKEIVSKLTSSQRKLRLEIRAQKQALHEAEKDLARMKADFARYAVAIYKFGEQKEIEVLFSSKSVNQALVRREYIKRFSDVGKLKMKDIELQKEAISKRKALLQAQYQESQSLLNEKRETLASYQQRKKEKETLLSNLRKNKRLFKKQITESQEKSKLLQKQIQQLIQAEEVAIREEIARKKREEAERRRLMAKQQEPNSEKHGRRSDVALELEPAQPMLKESASDFDYSAVSIDFDKNRGRLPWPVGGGVIVQAFGKNEDKDLKIVTFNNGVDISVPIGSSVHAVAGGKVTQIAYLPTFGNIVIIRHSNSYITVYANLADIRVTNGEVIRSGQVIGVSSKMTEGGSILHFEVWKGRDKCDPEVWLAKK</sequence>
<proteinExistence type="predicted"/>
<dbReference type="KEGG" id="cts:Ctha_2434"/>
<feature type="domain" description="M23ase beta-sheet core" evidence="3">
    <location>
        <begin position="364"/>
        <end position="457"/>
    </location>
</feature>
<dbReference type="PANTHER" id="PTHR21666:SF290">
    <property type="entry name" value="PEPTIDASE M23 DOMAIN PROTEIN"/>
    <property type="match status" value="1"/>
</dbReference>
<evidence type="ECO:0000256" key="1">
    <source>
        <dbReference type="SAM" id="Coils"/>
    </source>
</evidence>
<dbReference type="InterPro" id="IPR050570">
    <property type="entry name" value="Cell_wall_metabolism_enzyme"/>
</dbReference>
<dbReference type="HOGENOM" id="CLU_029425_4_2_10"/>
<reference evidence="4 5" key="1">
    <citation type="submission" date="2008-06" db="EMBL/GenBank/DDBJ databases">
        <title>Complete sequence of Chloroherpeton thalassium ATCC 35110.</title>
        <authorList>
            <consortium name="US DOE Joint Genome Institute"/>
            <person name="Lucas S."/>
            <person name="Copeland A."/>
            <person name="Lapidus A."/>
            <person name="Glavina del Rio T."/>
            <person name="Dalin E."/>
            <person name="Tice H."/>
            <person name="Bruce D."/>
            <person name="Goodwin L."/>
            <person name="Pitluck S."/>
            <person name="Schmutz J."/>
            <person name="Larimer F."/>
            <person name="Land M."/>
            <person name="Hauser L."/>
            <person name="Kyrpides N."/>
            <person name="Mikhailova N."/>
            <person name="Liu Z."/>
            <person name="Li T."/>
            <person name="Zhao F."/>
            <person name="Overmann J."/>
            <person name="Bryant D.A."/>
            <person name="Richardson P."/>
        </authorList>
    </citation>
    <scope>NUCLEOTIDE SEQUENCE [LARGE SCALE GENOMIC DNA]</scope>
    <source>
        <strain evidence="5">ATCC 35110 / GB-78</strain>
    </source>
</reference>
<feature type="coiled-coil region" evidence="1">
    <location>
        <begin position="44"/>
        <end position="78"/>
    </location>
</feature>
<feature type="compositionally biased region" description="Basic and acidic residues" evidence="2">
    <location>
        <begin position="294"/>
        <end position="303"/>
    </location>
</feature>
<dbReference type="InterPro" id="IPR011055">
    <property type="entry name" value="Dup_hybrid_motif"/>
</dbReference>
<evidence type="ECO:0000313" key="5">
    <source>
        <dbReference type="Proteomes" id="UP000001208"/>
    </source>
</evidence>
<dbReference type="CDD" id="cd12797">
    <property type="entry name" value="M23_peptidase"/>
    <property type="match status" value="1"/>
</dbReference>
<organism evidence="4 5">
    <name type="scientific">Chloroherpeton thalassium (strain ATCC 35110 / GB-78)</name>
    <dbReference type="NCBI Taxonomy" id="517418"/>
    <lineage>
        <taxon>Bacteria</taxon>
        <taxon>Pseudomonadati</taxon>
        <taxon>Chlorobiota</taxon>
        <taxon>Chlorobiia</taxon>
        <taxon>Chlorobiales</taxon>
        <taxon>Chloroherpetonaceae</taxon>
        <taxon>Chloroherpeton</taxon>
    </lineage>
</organism>
<feature type="coiled-coil region" evidence="1">
    <location>
        <begin position="107"/>
        <end position="134"/>
    </location>
</feature>
<evidence type="ECO:0000256" key="2">
    <source>
        <dbReference type="SAM" id="MobiDB-lite"/>
    </source>
</evidence>
<dbReference type="Proteomes" id="UP000001208">
    <property type="component" value="Chromosome"/>
</dbReference>
<keyword evidence="5" id="KW-1185">Reference proteome</keyword>
<name>B3QX73_CHLT3</name>
<dbReference type="PANTHER" id="PTHR21666">
    <property type="entry name" value="PEPTIDASE-RELATED"/>
    <property type="match status" value="1"/>
</dbReference>
<dbReference type="STRING" id="517418.Ctha_2434"/>
<dbReference type="EMBL" id="CP001100">
    <property type="protein sequence ID" value="ACF14883.1"/>
    <property type="molecule type" value="Genomic_DNA"/>
</dbReference>
<dbReference type="Gene3D" id="2.70.70.10">
    <property type="entry name" value="Glucose Permease (Domain IIA)"/>
    <property type="match status" value="1"/>
</dbReference>
<keyword evidence="1" id="KW-0175">Coiled coil</keyword>
<dbReference type="eggNOG" id="COG4942">
    <property type="taxonomic scope" value="Bacteria"/>
</dbReference>
<dbReference type="Gene3D" id="6.10.250.3150">
    <property type="match status" value="1"/>
</dbReference>
<protein>
    <submittedName>
        <fullName evidence="4">Peptidase M23</fullName>
    </submittedName>
</protein>
<evidence type="ECO:0000259" key="3">
    <source>
        <dbReference type="Pfam" id="PF01551"/>
    </source>
</evidence>
<dbReference type="AlphaFoldDB" id="B3QX73"/>
<dbReference type="InterPro" id="IPR016047">
    <property type="entry name" value="M23ase_b-sheet_dom"/>
</dbReference>
<dbReference type="SUPFAM" id="SSF51261">
    <property type="entry name" value="Duplicated hybrid motif"/>
    <property type="match status" value="1"/>
</dbReference>
<accession>B3QX73</accession>
<feature type="region of interest" description="Disordered" evidence="2">
    <location>
        <begin position="282"/>
        <end position="303"/>
    </location>
</feature>
<evidence type="ECO:0000313" key="4">
    <source>
        <dbReference type="EMBL" id="ACF14883.1"/>
    </source>
</evidence>
<dbReference type="GO" id="GO:0004222">
    <property type="term" value="F:metalloendopeptidase activity"/>
    <property type="evidence" value="ECO:0007669"/>
    <property type="project" value="TreeGrafter"/>
</dbReference>
<dbReference type="Pfam" id="PF01551">
    <property type="entry name" value="Peptidase_M23"/>
    <property type="match status" value="1"/>
</dbReference>
<gene>
    <name evidence="4" type="ordered locus">Ctha_2434</name>
</gene>